<protein>
    <submittedName>
        <fullName evidence="1">Uncharacterized protein</fullName>
    </submittedName>
</protein>
<dbReference type="EMBL" id="RIBZ01000326">
    <property type="protein sequence ID" value="RNG17852.1"/>
    <property type="molecule type" value="Genomic_DNA"/>
</dbReference>
<accession>A0A3M8VJJ8</accession>
<dbReference type="Proteomes" id="UP000275401">
    <property type="component" value="Unassembled WGS sequence"/>
</dbReference>
<organism evidence="1 2">
    <name type="scientific">Streptomyces botrytidirepellens</name>
    <dbReference type="NCBI Taxonomy" id="2486417"/>
    <lineage>
        <taxon>Bacteria</taxon>
        <taxon>Bacillati</taxon>
        <taxon>Actinomycetota</taxon>
        <taxon>Actinomycetes</taxon>
        <taxon>Kitasatosporales</taxon>
        <taxon>Streptomycetaceae</taxon>
        <taxon>Streptomyces</taxon>
    </lineage>
</organism>
<sequence length="88" mass="9718">MAIRIAFTDPDALIERCEITDIDVSFGEGDLDEDAVMPLPGRWRPLTPDQATALRSGPGDGPVTVIELVRPHNRWASCRGPGFSRRRC</sequence>
<gene>
    <name evidence="1" type="ORF">EEJ42_29115</name>
</gene>
<reference evidence="1 2" key="1">
    <citation type="submission" date="2018-11" db="EMBL/GenBank/DDBJ databases">
        <title>The Potential of Streptomyces as Biocontrol Agents against the Tomato grey mould, Botrytis cinerea (Gray mold) Frontiers in Microbiology.</title>
        <authorList>
            <person name="Li D."/>
        </authorList>
    </citation>
    <scope>NUCLEOTIDE SEQUENCE [LARGE SCALE GENOMIC DNA]</scope>
    <source>
        <strain evidence="1 2">NEAU-LD23</strain>
    </source>
</reference>
<dbReference type="AlphaFoldDB" id="A0A3M8VJJ8"/>
<proteinExistence type="predicted"/>
<name>A0A3M8VJJ8_9ACTN</name>
<keyword evidence="2" id="KW-1185">Reference proteome</keyword>
<evidence type="ECO:0000313" key="1">
    <source>
        <dbReference type="EMBL" id="RNG17852.1"/>
    </source>
</evidence>
<comment type="caution">
    <text evidence="1">The sequence shown here is derived from an EMBL/GenBank/DDBJ whole genome shotgun (WGS) entry which is preliminary data.</text>
</comment>
<dbReference type="RefSeq" id="WP_123104570.1">
    <property type="nucleotide sequence ID" value="NZ_RIBZ01000326.1"/>
</dbReference>
<evidence type="ECO:0000313" key="2">
    <source>
        <dbReference type="Proteomes" id="UP000275401"/>
    </source>
</evidence>